<proteinExistence type="predicted"/>
<dbReference type="EMBL" id="JABSTU010000005">
    <property type="protein sequence ID" value="KAH8032399.1"/>
    <property type="molecule type" value="Genomic_DNA"/>
</dbReference>
<protein>
    <submittedName>
        <fullName evidence="1">Uncharacterized protein</fullName>
    </submittedName>
</protein>
<organism evidence="1 2">
    <name type="scientific">Rhipicephalus microplus</name>
    <name type="common">Cattle tick</name>
    <name type="synonym">Boophilus microplus</name>
    <dbReference type="NCBI Taxonomy" id="6941"/>
    <lineage>
        <taxon>Eukaryota</taxon>
        <taxon>Metazoa</taxon>
        <taxon>Ecdysozoa</taxon>
        <taxon>Arthropoda</taxon>
        <taxon>Chelicerata</taxon>
        <taxon>Arachnida</taxon>
        <taxon>Acari</taxon>
        <taxon>Parasitiformes</taxon>
        <taxon>Ixodida</taxon>
        <taxon>Ixodoidea</taxon>
        <taxon>Ixodidae</taxon>
        <taxon>Rhipicephalinae</taxon>
        <taxon>Rhipicephalus</taxon>
        <taxon>Boophilus</taxon>
    </lineage>
</organism>
<comment type="caution">
    <text evidence="1">The sequence shown here is derived from an EMBL/GenBank/DDBJ whole genome shotgun (WGS) entry which is preliminary data.</text>
</comment>
<sequence length="184" mass="20647">MGLDICLWVPFTSLVTPEPGLPATYYLPWPCVADVLRLQGILYQRTRGAVGLRARVPTEVSGQDAAGGGAYPSSSRLVYRARIVELSGYRHEFQWSYLVYYANNVIQLEKNCGILCQMTCGAVRLRARVLVEVSDRDVACGGAYPSSSRLFYRASNAELLGYGHEFQRRCPAGTRLRWWCLPFK</sequence>
<reference evidence="1" key="1">
    <citation type="journal article" date="2020" name="Cell">
        <title>Large-Scale Comparative Analyses of Tick Genomes Elucidate Their Genetic Diversity and Vector Capacities.</title>
        <authorList>
            <consortium name="Tick Genome and Microbiome Consortium (TIGMIC)"/>
            <person name="Jia N."/>
            <person name="Wang J."/>
            <person name="Shi W."/>
            <person name="Du L."/>
            <person name="Sun Y."/>
            <person name="Zhan W."/>
            <person name="Jiang J.F."/>
            <person name="Wang Q."/>
            <person name="Zhang B."/>
            <person name="Ji P."/>
            <person name="Bell-Sakyi L."/>
            <person name="Cui X.M."/>
            <person name="Yuan T.T."/>
            <person name="Jiang B.G."/>
            <person name="Yang W.F."/>
            <person name="Lam T.T."/>
            <person name="Chang Q.C."/>
            <person name="Ding S.J."/>
            <person name="Wang X.J."/>
            <person name="Zhu J.G."/>
            <person name="Ruan X.D."/>
            <person name="Zhao L."/>
            <person name="Wei J.T."/>
            <person name="Ye R.Z."/>
            <person name="Que T.C."/>
            <person name="Du C.H."/>
            <person name="Zhou Y.H."/>
            <person name="Cheng J.X."/>
            <person name="Dai P.F."/>
            <person name="Guo W.B."/>
            <person name="Han X.H."/>
            <person name="Huang E.J."/>
            <person name="Li L.F."/>
            <person name="Wei W."/>
            <person name="Gao Y.C."/>
            <person name="Liu J.Z."/>
            <person name="Shao H.Z."/>
            <person name="Wang X."/>
            <person name="Wang C.C."/>
            <person name="Yang T.C."/>
            <person name="Huo Q.B."/>
            <person name="Li W."/>
            <person name="Chen H.Y."/>
            <person name="Chen S.E."/>
            <person name="Zhou L.G."/>
            <person name="Ni X.B."/>
            <person name="Tian J.H."/>
            <person name="Sheng Y."/>
            <person name="Liu T."/>
            <person name="Pan Y.S."/>
            <person name="Xia L.Y."/>
            <person name="Li J."/>
            <person name="Zhao F."/>
            <person name="Cao W.C."/>
        </authorList>
    </citation>
    <scope>NUCLEOTIDE SEQUENCE</scope>
    <source>
        <strain evidence="1">Rmic-2018</strain>
    </source>
</reference>
<reference evidence="1" key="2">
    <citation type="submission" date="2021-09" db="EMBL/GenBank/DDBJ databases">
        <authorList>
            <person name="Jia N."/>
            <person name="Wang J."/>
            <person name="Shi W."/>
            <person name="Du L."/>
            <person name="Sun Y."/>
            <person name="Zhan W."/>
            <person name="Jiang J."/>
            <person name="Wang Q."/>
            <person name="Zhang B."/>
            <person name="Ji P."/>
            <person name="Sakyi L.B."/>
            <person name="Cui X."/>
            <person name="Yuan T."/>
            <person name="Jiang B."/>
            <person name="Yang W."/>
            <person name="Lam T.T.-Y."/>
            <person name="Chang Q."/>
            <person name="Ding S."/>
            <person name="Wang X."/>
            <person name="Zhu J."/>
            <person name="Ruan X."/>
            <person name="Zhao L."/>
            <person name="Wei J."/>
            <person name="Que T."/>
            <person name="Du C."/>
            <person name="Cheng J."/>
            <person name="Dai P."/>
            <person name="Han X."/>
            <person name="Huang E."/>
            <person name="Gao Y."/>
            <person name="Liu J."/>
            <person name="Shao H."/>
            <person name="Ye R."/>
            <person name="Li L."/>
            <person name="Wei W."/>
            <person name="Wang X."/>
            <person name="Wang C."/>
            <person name="Huo Q."/>
            <person name="Li W."/>
            <person name="Guo W."/>
            <person name="Chen H."/>
            <person name="Chen S."/>
            <person name="Zhou L."/>
            <person name="Zhou L."/>
            <person name="Ni X."/>
            <person name="Tian J."/>
            <person name="Zhou Y."/>
            <person name="Sheng Y."/>
            <person name="Liu T."/>
            <person name="Pan Y."/>
            <person name="Xia L."/>
            <person name="Li J."/>
            <person name="Zhao F."/>
            <person name="Cao W."/>
        </authorList>
    </citation>
    <scope>NUCLEOTIDE SEQUENCE</scope>
    <source>
        <strain evidence="1">Rmic-2018</strain>
        <tissue evidence="1">Larvae</tissue>
    </source>
</reference>
<dbReference type="Proteomes" id="UP000821866">
    <property type="component" value="Chromosome 3"/>
</dbReference>
<gene>
    <name evidence="1" type="ORF">HPB51_024591</name>
</gene>
<name>A0A9J6EDN3_RHIMP</name>
<keyword evidence="2" id="KW-1185">Reference proteome</keyword>
<evidence type="ECO:0000313" key="1">
    <source>
        <dbReference type="EMBL" id="KAH8032399.1"/>
    </source>
</evidence>
<dbReference type="AlphaFoldDB" id="A0A9J6EDN3"/>
<evidence type="ECO:0000313" key="2">
    <source>
        <dbReference type="Proteomes" id="UP000821866"/>
    </source>
</evidence>
<accession>A0A9J6EDN3</accession>